<dbReference type="OrthoDB" id="355609at2"/>
<dbReference type="EMBL" id="PYFT01000001">
    <property type="protein sequence ID" value="PSR53860.1"/>
    <property type="molecule type" value="Genomic_DNA"/>
</dbReference>
<dbReference type="NCBIfam" id="TIGR04183">
    <property type="entry name" value="Por_Secre_tail"/>
    <property type="match status" value="1"/>
</dbReference>
<proteinExistence type="predicted"/>
<dbReference type="GO" id="GO:0004252">
    <property type="term" value="F:serine-type endopeptidase activity"/>
    <property type="evidence" value="ECO:0007669"/>
    <property type="project" value="InterPro"/>
</dbReference>
<organism evidence="5 6">
    <name type="scientific">Adhaeribacter arboris</name>
    <dbReference type="NCBI Taxonomy" id="2072846"/>
    <lineage>
        <taxon>Bacteria</taxon>
        <taxon>Pseudomonadati</taxon>
        <taxon>Bacteroidota</taxon>
        <taxon>Cytophagia</taxon>
        <taxon>Cytophagales</taxon>
        <taxon>Hymenobacteraceae</taxon>
        <taxon>Adhaeribacter</taxon>
    </lineage>
</organism>
<keyword evidence="6" id="KW-1185">Reference proteome</keyword>
<sequence>MIHLYPKPLSPLKWMGLCLFFIGFVVLSSKAQSVRPSFKMAPGQALQKIGPELAVLAIQQAPDNRSAAAKTLTRFPVNKSLLQIKGNQVVIQALAENNTEQLLIDLKALGLTYPAAYGRLVSGLIPIAALNKVATLKSLRAARPAYKPATKIGKATTQGDRAVYADSARKQQVVTGKGSKVGLLSDSFNSAGEAEKGVKSGDLPGKNNPNGYTTPVQVLLDEAPGWGTDEGRAMAEIVHDVAPGAQLAFYSADFGPASFAQGILDLQQAGCNIIVDDILYFDEPMFQDGIVAQAIDAVRKKGTTYFTAAGNQARDSYQAAYKPGGVAYFGSKSFMGPQKAHNAHNFAPTGKKKDVTQKIFIPVGTSLTISFQYSEPFYSVGDGSSKGAQSDLDIFLLTEDTTDVVTSSNYSNKGSDPVEILSFFNDGSYDSNYFNILIDKYEGASPSIIKYVLFKDDTDITIKEYNTASSTIYGHNNAAGAITTGAVFFLDTPAFGIEDPVAESFSSAGGTPILFDENGKVRNRLVRRKPEIMAPDGGSNTFFGNAFLDEFYFYGTSAAAPHAAAVAALMQEANGNNLTPDRVENTLQQTAQDMNDPGFDFETGYGLINAPKALNLVSTPRVREFNLVDADSRKTIKRLKEGDIINLTRLPTRNVFLYVRTGPTHVGSVLFDVNGDQKTESKVPYNYPGSTDNYFKITEGNYTITAVPYTQANGKGEKGVPLTLNFRAVEEKIIRFELYNVNNGSVVQELEEGDALNLANLPGSLNIRAVTNPIIVGSVQFSLNGKTTTENLNTYDLAGSSGQSIDFKPGNYTLSASIYPYEMARGSVGGSKTITFEVIDTATNPSHNTNGQLAVYPNPFPQKTKLQFSVPETGNATLTIYDLNGLPVAILHNGQAVAGKHYEYVLDGTSLPGGWYISLLVTNKNTYHQKLRLTKQN</sequence>
<dbReference type="Proteomes" id="UP000240357">
    <property type="component" value="Unassembled WGS sequence"/>
</dbReference>
<gene>
    <name evidence="5" type="ORF">AHMF7605_10180</name>
</gene>
<keyword evidence="3" id="KW-0720">Serine protease</keyword>
<evidence type="ECO:0000256" key="1">
    <source>
        <dbReference type="ARBA" id="ARBA00022670"/>
    </source>
</evidence>
<comment type="caution">
    <text evidence="5">The sequence shown here is derived from an EMBL/GenBank/DDBJ whole genome shotgun (WGS) entry which is preliminary data.</text>
</comment>
<dbReference type="PROSITE" id="PS00138">
    <property type="entry name" value="SUBTILASE_SER"/>
    <property type="match status" value="1"/>
</dbReference>
<feature type="domain" description="Peptidase S8/S53" evidence="4">
    <location>
        <begin position="526"/>
        <end position="606"/>
    </location>
</feature>
<name>A0A2T2YEB8_9BACT</name>
<dbReference type="InterPro" id="IPR036852">
    <property type="entry name" value="Peptidase_S8/S53_dom_sf"/>
</dbReference>
<dbReference type="SUPFAM" id="SSF52743">
    <property type="entry name" value="Subtilisin-like"/>
    <property type="match status" value="1"/>
</dbReference>
<reference evidence="5 6" key="1">
    <citation type="submission" date="2018-03" db="EMBL/GenBank/DDBJ databases">
        <title>Adhaeribacter sp. HMF7605 Genome sequencing and assembly.</title>
        <authorList>
            <person name="Kang H."/>
            <person name="Kang J."/>
            <person name="Cha I."/>
            <person name="Kim H."/>
            <person name="Joh K."/>
        </authorList>
    </citation>
    <scope>NUCLEOTIDE SEQUENCE [LARGE SCALE GENOMIC DNA]</scope>
    <source>
        <strain evidence="5 6">HMF7605</strain>
    </source>
</reference>
<dbReference type="InterPro" id="IPR034075">
    <property type="entry name" value="Glr3161-like_dom"/>
</dbReference>
<evidence type="ECO:0000259" key="4">
    <source>
        <dbReference type="Pfam" id="PF00082"/>
    </source>
</evidence>
<evidence type="ECO:0000256" key="3">
    <source>
        <dbReference type="ARBA" id="ARBA00022825"/>
    </source>
</evidence>
<evidence type="ECO:0000313" key="5">
    <source>
        <dbReference type="EMBL" id="PSR53860.1"/>
    </source>
</evidence>
<dbReference type="AlphaFoldDB" id="A0A2T2YEB8"/>
<dbReference type="Gene3D" id="3.40.50.200">
    <property type="entry name" value="Peptidase S8/S53 domain"/>
    <property type="match status" value="2"/>
</dbReference>
<dbReference type="InterPro" id="IPR023828">
    <property type="entry name" value="Peptidase_S8_Ser-AS"/>
</dbReference>
<dbReference type="CDD" id="cd05562">
    <property type="entry name" value="Peptidases_S53_like"/>
    <property type="match status" value="1"/>
</dbReference>
<evidence type="ECO:0000256" key="2">
    <source>
        <dbReference type="ARBA" id="ARBA00022801"/>
    </source>
</evidence>
<keyword evidence="1" id="KW-0645">Protease</keyword>
<keyword evidence="2" id="KW-0378">Hydrolase</keyword>
<evidence type="ECO:0000313" key="6">
    <source>
        <dbReference type="Proteomes" id="UP000240357"/>
    </source>
</evidence>
<dbReference type="InterPro" id="IPR000209">
    <property type="entry name" value="Peptidase_S8/S53_dom"/>
</dbReference>
<dbReference type="Pfam" id="PF00082">
    <property type="entry name" value="Peptidase_S8"/>
    <property type="match status" value="1"/>
</dbReference>
<protein>
    <recommendedName>
        <fullName evidence="4">Peptidase S8/S53 domain-containing protein</fullName>
    </recommendedName>
</protein>
<dbReference type="GO" id="GO:0006508">
    <property type="term" value="P:proteolysis"/>
    <property type="evidence" value="ECO:0007669"/>
    <property type="project" value="UniProtKB-KW"/>
</dbReference>
<dbReference type="InterPro" id="IPR026444">
    <property type="entry name" value="Secre_tail"/>
</dbReference>
<accession>A0A2T2YEB8</accession>
<dbReference type="RefSeq" id="WP_106928920.1">
    <property type="nucleotide sequence ID" value="NZ_PYFT01000001.1"/>
</dbReference>